<sequence>MICISVSPTSRQLAKVDILNASRQCDLIELCLDQFIKEPDIGEMISGVDKPFLISCRRPEQGGKFEGNEEDRLKLLRTAIVAGPAYVELDFAIAKKIPRFGKTKRVVSYTRLEKPIGKFDELFKRAKEVDADILKVTSPTPTLDAAWPMLIAISKKHDLPVVGMGLGMPGQTFTLLCRKYGAPWTYAALEKGMESYEGQPTVDDLNTIYDWSGIQKKTRFVGLVGFGEASVKAAKLLNKGFQQKQTNLRCLPFKPGKLDRLSKMLEALKINALFVSPVFGSEIIRFAKQQDKAVKETGFVDFLVKKKESGWKAYNALSHVIYEELVETLHRQKEEENPFTRRHTLIIGTGEITLSVAKKILEQKGMMSITAPNNTVTQRWARELDIRHIPFAKVYDTSADVVIFTDASLQTGITKNDLNPSFLQPDMTVLDLSRYPEPSSFHQEAKERGCQLVDIDSIFKKQIARQFKAITGEVYPDNL</sequence>
<dbReference type="InterPro" id="IPR013785">
    <property type="entry name" value="Aldolase_TIM"/>
</dbReference>
<dbReference type="InterPro" id="IPR036291">
    <property type="entry name" value="NAD(P)-bd_dom_sf"/>
</dbReference>
<gene>
    <name evidence="1" type="ORF">MNBD_PLANCTO02-2511</name>
</gene>
<protein>
    <submittedName>
        <fullName evidence="1">3-dehydroquinate dehydratase I / Shikimate 5-dehydrogenase I alpha</fullName>
        <ecNumber evidence="1">1.1.1.25</ecNumber>
        <ecNumber evidence="1">4.2.1.10</ecNumber>
    </submittedName>
</protein>
<dbReference type="GO" id="GO:0004764">
    <property type="term" value="F:shikimate 3-dehydrogenase (NADP+) activity"/>
    <property type="evidence" value="ECO:0007669"/>
    <property type="project" value="UniProtKB-EC"/>
</dbReference>
<organism evidence="1">
    <name type="scientific">hydrothermal vent metagenome</name>
    <dbReference type="NCBI Taxonomy" id="652676"/>
    <lineage>
        <taxon>unclassified sequences</taxon>
        <taxon>metagenomes</taxon>
        <taxon>ecological metagenomes</taxon>
    </lineage>
</organism>
<dbReference type="Gene3D" id="3.20.20.70">
    <property type="entry name" value="Aldolase class I"/>
    <property type="match status" value="1"/>
</dbReference>
<proteinExistence type="predicted"/>
<dbReference type="GO" id="GO:0003855">
    <property type="term" value="F:3-dehydroquinate dehydratase activity"/>
    <property type="evidence" value="ECO:0007669"/>
    <property type="project" value="UniProtKB-EC"/>
</dbReference>
<dbReference type="Pfam" id="PF01487">
    <property type="entry name" value="DHquinase_I"/>
    <property type="match status" value="1"/>
</dbReference>
<evidence type="ECO:0000313" key="1">
    <source>
        <dbReference type="EMBL" id="VAX41948.1"/>
    </source>
</evidence>
<dbReference type="AlphaFoldDB" id="A0A3B1DZR6"/>
<dbReference type="PANTHER" id="PTHR21089:SF1">
    <property type="entry name" value="BIFUNCTIONAL 3-DEHYDROQUINATE DEHYDRATASE_SHIKIMATE DEHYDROGENASE, CHLOROPLASTIC"/>
    <property type="match status" value="1"/>
</dbReference>
<keyword evidence="1" id="KW-0456">Lyase</keyword>
<dbReference type="CDD" id="cd00502">
    <property type="entry name" value="DHQase_I"/>
    <property type="match status" value="1"/>
</dbReference>
<dbReference type="Gene3D" id="3.40.50.10860">
    <property type="entry name" value="Leucine Dehydrogenase, chain A, domain 1"/>
    <property type="match status" value="1"/>
</dbReference>
<reference evidence="1" key="1">
    <citation type="submission" date="2018-06" db="EMBL/GenBank/DDBJ databases">
        <authorList>
            <person name="Zhirakovskaya E."/>
        </authorList>
    </citation>
    <scope>NUCLEOTIDE SEQUENCE</scope>
</reference>
<dbReference type="PANTHER" id="PTHR21089">
    <property type="entry name" value="SHIKIMATE DEHYDROGENASE"/>
    <property type="match status" value="1"/>
</dbReference>
<keyword evidence="1" id="KW-0560">Oxidoreductase</keyword>
<dbReference type="SUPFAM" id="SSF51735">
    <property type="entry name" value="NAD(P)-binding Rossmann-fold domains"/>
    <property type="match status" value="1"/>
</dbReference>
<dbReference type="GO" id="GO:0019632">
    <property type="term" value="P:shikimate metabolic process"/>
    <property type="evidence" value="ECO:0007669"/>
    <property type="project" value="TreeGrafter"/>
</dbReference>
<dbReference type="GO" id="GO:0009423">
    <property type="term" value="P:chorismate biosynthetic process"/>
    <property type="evidence" value="ECO:0007669"/>
    <property type="project" value="TreeGrafter"/>
</dbReference>
<dbReference type="InterPro" id="IPR001381">
    <property type="entry name" value="DHquinase_I"/>
</dbReference>
<dbReference type="Gene3D" id="3.40.50.720">
    <property type="entry name" value="NAD(P)-binding Rossmann-like Domain"/>
    <property type="match status" value="1"/>
</dbReference>
<dbReference type="GO" id="GO:0005829">
    <property type="term" value="C:cytosol"/>
    <property type="evidence" value="ECO:0007669"/>
    <property type="project" value="TreeGrafter"/>
</dbReference>
<dbReference type="EC" id="1.1.1.25" evidence="1"/>
<accession>A0A3B1DZR6</accession>
<dbReference type="GO" id="GO:0050661">
    <property type="term" value="F:NADP binding"/>
    <property type="evidence" value="ECO:0007669"/>
    <property type="project" value="TreeGrafter"/>
</dbReference>
<dbReference type="SUPFAM" id="SSF51569">
    <property type="entry name" value="Aldolase"/>
    <property type="match status" value="1"/>
</dbReference>
<dbReference type="InterPro" id="IPR022893">
    <property type="entry name" value="Shikimate_DH_fam"/>
</dbReference>
<dbReference type="EMBL" id="UOGL01000603">
    <property type="protein sequence ID" value="VAX41948.1"/>
    <property type="molecule type" value="Genomic_DNA"/>
</dbReference>
<name>A0A3B1DZR6_9ZZZZ</name>
<dbReference type="EC" id="4.2.1.10" evidence="1"/>